<proteinExistence type="predicted"/>
<dbReference type="SMART" id="SM00174">
    <property type="entry name" value="RHO"/>
    <property type="match status" value="1"/>
</dbReference>
<dbReference type="Proteomes" id="UP000053890">
    <property type="component" value="Unassembled WGS sequence"/>
</dbReference>
<dbReference type="InterPro" id="IPR005225">
    <property type="entry name" value="Small_GTP-bd"/>
</dbReference>
<evidence type="ECO:0000313" key="6">
    <source>
        <dbReference type="Proteomes" id="UP000053890"/>
    </source>
</evidence>
<dbReference type="GO" id="GO:0007165">
    <property type="term" value="P:signal transduction"/>
    <property type="evidence" value="ECO:0007669"/>
    <property type="project" value="InterPro"/>
</dbReference>
<dbReference type="GeneID" id="28977415"/>
<dbReference type="PANTHER" id="PTHR24070">
    <property type="entry name" value="RAS, DI-RAS, AND RHEB FAMILY MEMBERS OF SMALL GTPASE SUPERFAMILY"/>
    <property type="match status" value="1"/>
</dbReference>
<dbReference type="SUPFAM" id="SSF52540">
    <property type="entry name" value="P-loop containing nucleoside triphosphate hydrolases"/>
    <property type="match status" value="1"/>
</dbReference>
<dbReference type="RefSeq" id="XP_018270806.1">
    <property type="nucleotide sequence ID" value="XM_018416967.1"/>
</dbReference>
<dbReference type="EMBL" id="KQ474079">
    <property type="protein sequence ID" value="KPV74757.1"/>
    <property type="molecule type" value="Genomic_DNA"/>
</dbReference>
<accession>A0A194S2D0</accession>
<gene>
    <name evidence="5" type="ORF">RHOBADRAFT_53704</name>
</gene>
<dbReference type="GO" id="GO:0005525">
    <property type="term" value="F:GTP binding"/>
    <property type="evidence" value="ECO:0007669"/>
    <property type="project" value="UniProtKB-KW"/>
</dbReference>
<dbReference type="InterPro" id="IPR020849">
    <property type="entry name" value="Small_GTPase_Ras-type"/>
</dbReference>
<name>A0A194S2D0_RHOGW</name>
<dbReference type="GO" id="GO:0005886">
    <property type="term" value="C:plasma membrane"/>
    <property type="evidence" value="ECO:0007669"/>
    <property type="project" value="UniProtKB-SubCell"/>
</dbReference>
<feature type="region of interest" description="Disordered" evidence="4">
    <location>
        <begin position="193"/>
        <end position="281"/>
    </location>
</feature>
<keyword evidence="3" id="KW-0342">GTP-binding</keyword>
<sequence>MAAASSTVAPAPVPLRIVVVGDGGVGKSSLTMAILQRPFSDEYDPTVEDAYSTALNVDGVDYLVELIDTAGQEEYRYALDQTAQTGDGFILAYSIDSADSFELLPDFLHVLRKAKSPHDNPSAVLSPENAPAAPFLVLGNKCDKPPAERVVTAQEGLAFARQAGGLFFETSAKSRVNVEPAFHALVRATAQAKRGGEGRRGTGAAGLLGTLSPRSSAVGGVRYGQDEKKAGSGPGFPRAPTRPRDPSLAMDRRRSLSVGGLGRDPSTLHDDRSKGCGCTVS</sequence>
<protein>
    <submittedName>
        <fullName evidence="5">Uncharacterized protein</fullName>
    </submittedName>
</protein>
<comment type="subcellular location">
    <subcellularLocation>
        <location evidence="1">Cell membrane</location>
        <topology evidence="1">Lipid-anchor</topology>
        <orientation evidence="1">Cytoplasmic side</orientation>
    </subcellularLocation>
</comment>
<dbReference type="OrthoDB" id="2528393at2759"/>
<dbReference type="PROSITE" id="PS51421">
    <property type="entry name" value="RAS"/>
    <property type="match status" value="1"/>
</dbReference>
<evidence type="ECO:0000256" key="1">
    <source>
        <dbReference type="ARBA" id="ARBA00004342"/>
    </source>
</evidence>
<dbReference type="NCBIfam" id="TIGR00231">
    <property type="entry name" value="small_GTP"/>
    <property type="match status" value="1"/>
</dbReference>
<dbReference type="PROSITE" id="PS51420">
    <property type="entry name" value="RHO"/>
    <property type="match status" value="1"/>
</dbReference>
<dbReference type="InterPro" id="IPR027417">
    <property type="entry name" value="P-loop_NTPase"/>
</dbReference>
<dbReference type="AlphaFoldDB" id="A0A194S2D0"/>
<dbReference type="SMART" id="SM00173">
    <property type="entry name" value="RAS"/>
    <property type="match status" value="1"/>
</dbReference>
<evidence type="ECO:0000313" key="5">
    <source>
        <dbReference type="EMBL" id="KPV74757.1"/>
    </source>
</evidence>
<dbReference type="PRINTS" id="PR00449">
    <property type="entry name" value="RASTRNSFRMNG"/>
</dbReference>
<organism evidence="5 6">
    <name type="scientific">Rhodotorula graminis (strain WP1)</name>
    <dbReference type="NCBI Taxonomy" id="578459"/>
    <lineage>
        <taxon>Eukaryota</taxon>
        <taxon>Fungi</taxon>
        <taxon>Dikarya</taxon>
        <taxon>Basidiomycota</taxon>
        <taxon>Pucciniomycotina</taxon>
        <taxon>Microbotryomycetes</taxon>
        <taxon>Sporidiobolales</taxon>
        <taxon>Sporidiobolaceae</taxon>
        <taxon>Rhodotorula</taxon>
    </lineage>
</organism>
<dbReference type="PROSITE" id="PS51419">
    <property type="entry name" value="RAB"/>
    <property type="match status" value="1"/>
</dbReference>
<dbReference type="Pfam" id="PF00071">
    <property type="entry name" value="Ras"/>
    <property type="match status" value="1"/>
</dbReference>
<feature type="compositionally biased region" description="Basic and acidic residues" evidence="4">
    <location>
        <begin position="242"/>
        <end position="254"/>
    </location>
</feature>
<keyword evidence="2" id="KW-0547">Nucleotide-binding</keyword>
<evidence type="ECO:0000256" key="3">
    <source>
        <dbReference type="ARBA" id="ARBA00023134"/>
    </source>
</evidence>
<evidence type="ECO:0000256" key="2">
    <source>
        <dbReference type="ARBA" id="ARBA00022741"/>
    </source>
</evidence>
<dbReference type="Gene3D" id="3.40.50.300">
    <property type="entry name" value="P-loop containing nucleotide triphosphate hydrolases"/>
    <property type="match status" value="1"/>
</dbReference>
<dbReference type="InterPro" id="IPR001806">
    <property type="entry name" value="Small_GTPase"/>
</dbReference>
<keyword evidence="6" id="KW-1185">Reference proteome</keyword>
<dbReference type="GO" id="GO:0003924">
    <property type="term" value="F:GTPase activity"/>
    <property type="evidence" value="ECO:0007669"/>
    <property type="project" value="InterPro"/>
</dbReference>
<evidence type="ECO:0000256" key="4">
    <source>
        <dbReference type="SAM" id="MobiDB-lite"/>
    </source>
</evidence>
<reference evidence="5 6" key="1">
    <citation type="journal article" date="2015" name="Front. Microbiol.">
        <title>Genome sequence of the plant growth promoting endophytic yeast Rhodotorula graminis WP1.</title>
        <authorList>
            <person name="Firrincieli A."/>
            <person name="Otillar R."/>
            <person name="Salamov A."/>
            <person name="Schmutz J."/>
            <person name="Khan Z."/>
            <person name="Redman R.S."/>
            <person name="Fleck N.D."/>
            <person name="Lindquist E."/>
            <person name="Grigoriev I.V."/>
            <person name="Doty S.L."/>
        </authorList>
    </citation>
    <scope>NUCLEOTIDE SEQUENCE [LARGE SCALE GENOMIC DNA]</scope>
    <source>
        <strain evidence="5 6">WP1</strain>
    </source>
</reference>
<dbReference type="STRING" id="578459.A0A194S2D0"/>
<dbReference type="OMA" id="DMVNIEE"/>
<dbReference type="SMART" id="SM00175">
    <property type="entry name" value="RAB"/>
    <property type="match status" value="1"/>
</dbReference>